<dbReference type="Gene3D" id="3.10.180.10">
    <property type="entry name" value="2,3-Dihydroxybiphenyl 1,2-Dioxygenase, domain 1"/>
    <property type="match status" value="2"/>
</dbReference>
<sequence>MDLFPHEAPPAEISADNPAGTDGFEFVEFAHPQPESLKALFEQMGFERVARHKSRPIDLYRQGDVTYILNADGESFGGRFIDLHGPSAPAMAWRVIDAAQAFSHAVAKGAKPYAGERGAKTLDAPAIEGIGGSLIYFIDRYGDKGSPYAGAFDWIGEEDPKPFGCGIDYLDHLTNNVFRGNMNRWYSFYQGLFNFRQIRYFDIEGKKTGLFSRALTSPCGKIRIPINESADDKSQIEEYLHQYRGEGIQHIACGCRNVYETVRSLAACGLSFMPPPPDAYYEGIEGRLPGHGELLEELRASGLLLDGEVVEGGRPKLLLQIFSKTVIGPIFFEFIERKGDEGFGEGNFRALFESIERDQIRRGVISA</sequence>
<evidence type="ECO:0000256" key="3">
    <source>
        <dbReference type="ARBA" id="ARBA00022723"/>
    </source>
</evidence>
<protein>
    <submittedName>
        <fullName evidence="7">4-hydroxyphenylpyruvate dioxygenase</fullName>
        <ecNumber evidence="7">1.13.11.27</ecNumber>
    </submittedName>
</protein>
<dbReference type="NCBIfam" id="TIGR01263">
    <property type="entry name" value="4HPPD"/>
    <property type="match status" value="1"/>
</dbReference>
<evidence type="ECO:0000256" key="5">
    <source>
        <dbReference type="ARBA" id="ARBA00023004"/>
    </source>
</evidence>
<keyword evidence="7" id="KW-0223">Dioxygenase</keyword>
<reference evidence="7 8" key="1">
    <citation type="submission" date="2023-10" db="EMBL/GenBank/DDBJ databases">
        <title>Novel methanotroph of the genus Methylocapsa from a subarctic wetland.</title>
        <authorList>
            <person name="Belova S.E."/>
            <person name="Oshkin I.Y."/>
            <person name="Miroshnikov K."/>
            <person name="Dedysh S.N."/>
        </authorList>
    </citation>
    <scope>NUCLEOTIDE SEQUENCE [LARGE SCALE GENOMIC DNA]</scope>
    <source>
        <strain evidence="7 8">RX1</strain>
    </source>
</reference>
<dbReference type="PANTHER" id="PTHR11959">
    <property type="entry name" value="4-HYDROXYPHENYLPYRUVATE DIOXYGENASE"/>
    <property type="match status" value="1"/>
</dbReference>
<accession>A0ABZ0HU00</accession>
<dbReference type="InterPro" id="IPR037523">
    <property type="entry name" value="VOC_core"/>
</dbReference>
<organism evidence="7 8">
    <name type="scientific">Methylocapsa polymorpha</name>
    <dbReference type="NCBI Taxonomy" id="3080828"/>
    <lineage>
        <taxon>Bacteria</taxon>
        <taxon>Pseudomonadati</taxon>
        <taxon>Pseudomonadota</taxon>
        <taxon>Alphaproteobacteria</taxon>
        <taxon>Hyphomicrobiales</taxon>
        <taxon>Beijerinckiaceae</taxon>
        <taxon>Methylocapsa</taxon>
    </lineage>
</organism>
<dbReference type="EMBL" id="CP136862">
    <property type="protein sequence ID" value="WOJ90400.1"/>
    <property type="molecule type" value="Genomic_DNA"/>
</dbReference>
<gene>
    <name evidence="7" type="primary">hppD</name>
    <name evidence="7" type="ORF">RZS28_03650</name>
</gene>
<dbReference type="PROSITE" id="PS51819">
    <property type="entry name" value="VOC"/>
    <property type="match status" value="2"/>
</dbReference>
<evidence type="ECO:0000259" key="6">
    <source>
        <dbReference type="PROSITE" id="PS51819"/>
    </source>
</evidence>
<dbReference type="InterPro" id="IPR005956">
    <property type="entry name" value="4OHPhenylPyrv_dOase"/>
</dbReference>
<dbReference type="SUPFAM" id="SSF54593">
    <property type="entry name" value="Glyoxalase/Bleomycin resistance protein/Dihydroxybiphenyl dioxygenase"/>
    <property type="match status" value="1"/>
</dbReference>
<feature type="domain" description="VOC" evidence="6">
    <location>
        <begin position="23"/>
        <end position="140"/>
    </location>
</feature>
<keyword evidence="8" id="KW-1185">Reference proteome</keyword>
<keyword evidence="3" id="KW-0479">Metal-binding</keyword>
<comment type="cofactor">
    <cofactor evidence="1">
        <name>Fe cation</name>
        <dbReference type="ChEBI" id="CHEBI:24875"/>
    </cofactor>
</comment>
<evidence type="ECO:0000313" key="7">
    <source>
        <dbReference type="EMBL" id="WOJ90400.1"/>
    </source>
</evidence>
<dbReference type="EC" id="1.13.11.27" evidence="7"/>
<evidence type="ECO:0000256" key="4">
    <source>
        <dbReference type="ARBA" id="ARBA00022737"/>
    </source>
</evidence>
<keyword evidence="7" id="KW-0560">Oxidoreductase</keyword>
<dbReference type="PANTHER" id="PTHR11959:SF1">
    <property type="entry name" value="4-HYDROXYPHENYLPYRUVATE DIOXYGENASE"/>
    <property type="match status" value="1"/>
</dbReference>
<dbReference type="InterPro" id="IPR041736">
    <property type="entry name" value="4OHPhenylPyrv_dOase_N"/>
</dbReference>
<evidence type="ECO:0000313" key="8">
    <source>
        <dbReference type="Proteomes" id="UP001626536"/>
    </source>
</evidence>
<dbReference type="Pfam" id="PF14696">
    <property type="entry name" value="Glyoxalase_5"/>
    <property type="match status" value="1"/>
</dbReference>
<dbReference type="GO" id="GO:0003868">
    <property type="term" value="F:4-hydroxyphenylpyruvate dioxygenase activity"/>
    <property type="evidence" value="ECO:0007669"/>
    <property type="project" value="UniProtKB-EC"/>
</dbReference>
<dbReference type="Pfam" id="PF00903">
    <property type="entry name" value="Glyoxalase"/>
    <property type="match status" value="1"/>
</dbReference>
<name>A0ABZ0HU00_9HYPH</name>
<dbReference type="RefSeq" id="WP_407339848.1">
    <property type="nucleotide sequence ID" value="NZ_CP136862.1"/>
</dbReference>
<proteinExistence type="inferred from homology"/>
<dbReference type="Proteomes" id="UP001626536">
    <property type="component" value="Chromosome"/>
</dbReference>
<comment type="similarity">
    <text evidence="2">Belongs to the 4HPPD family.</text>
</comment>
<evidence type="ECO:0000256" key="2">
    <source>
        <dbReference type="ARBA" id="ARBA00005877"/>
    </source>
</evidence>
<dbReference type="InterPro" id="IPR041735">
    <property type="entry name" value="4OHPhenylPyrv_dOase_C"/>
</dbReference>
<dbReference type="InterPro" id="IPR029068">
    <property type="entry name" value="Glyas_Bleomycin-R_OHBP_Dase"/>
</dbReference>
<keyword evidence="5" id="KW-0408">Iron</keyword>
<dbReference type="CDD" id="cd07250">
    <property type="entry name" value="HPPD_C_like"/>
    <property type="match status" value="1"/>
</dbReference>
<dbReference type="CDD" id="cd08342">
    <property type="entry name" value="HPPD_N_like"/>
    <property type="match status" value="1"/>
</dbReference>
<feature type="domain" description="VOC" evidence="6">
    <location>
        <begin position="169"/>
        <end position="301"/>
    </location>
</feature>
<evidence type="ECO:0000256" key="1">
    <source>
        <dbReference type="ARBA" id="ARBA00001962"/>
    </source>
</evidence>
<dbReference type="InterPro" id="IPR004360">
    <property type="entry name" value="Glyas_Fos-R_dOase_dom"/>
</dbReference>
<dbReference type="PIRSF" id="PIRSF009283">
    <property type="entry name" value="HPP_dOase"/>
    <property type="match status" value="1"/>
</dbReference>
<keyword evidence="4" id="KW-0677">Repeat</keyword>